<keyword evidence="2" id="KW-1185">Reference proteome</keyword>
<dbReference type="Proteomes" id="UP001164929">
    <property type="component" value="Chromosome 11"/>
</dbReference>
<accession>A0AAD6M4E3</accession>
<protein>
    <submittedName>
        <fullName evidence="1">Uncharacterized protein</fullName>
    </submittedName>
</protein>
<dbReference type="EMBL" id="JAQIZT010000011">
    <property type="protein sequence ID" value="KAJ6978731.1"/>
    <property type="molecule type" value="Genomic_DNA"/>
</dbReference>
<sequence length="76" mass="8969">MDNRTTLLDTIIIVQSSVRENILLKEDEEYSEAFCPVKVQTWFTILMYSIVQMMMALIDSSRSKAKEVYEQEEERT</sequence>
<name>A0AAD6M4E3_9ROSI</name>
<reference evidence="1" key="1">
    <citation type="journal article" date="2023" name="Mol. Ecol. Resour.">
        <title>Chromosome-level genome assembly of a triploid poplar Populus alba 'Berolinensis'.</title>
        <authorList>
            <person name="Chen S."/>
            <person name="Yu Y."/>
            <person name="Wang X."/>
            <person name="Wang S."/>
            <person name="Zhang T."/>
            <person name="Zhou Y."/>
            <person name="He R."/>
            <person name="Meng N."/>
            <person name="Wang Y."/>
            <person name="Liu W."/>
            <person name="Liu Z."/>
            <person name="Liu J."/>
            <person name="Guo Q."/>
            <person name="Huang H."/>
            <person name="Sederoff R.R."/>
            <person name="Wang G."/>
            <person name="Qu G."/>
            <person name="Chen S."/>
        </authorList>
    </citation>
    <scope>NUCLEOTIDE SEQUENCE</scope>
    <source>
        <strain evidence="1">SC-2020</strain>
    </source>
</reference>
<comment type="caution">
    <text evidence="1">The sequence shown here is derived from an EMBL/GenBank/DDBJ whole genome shotgun (WGS) entry which is preliminary data.</text>
</comment>
<dbReference type="AlphaFoldDB" id="A0AAD6M4E3"/>
<proteinExistence type="predicted"/>
<evidence type="ECO:0000313" key="2">
    <source>
        <dbReference type="Proteomes" id="UP001164929"/>
    </source>
</evidence>
<evidence type="ECO:0000313" key="1">
    <source>
        <dbReference type="EMBL" id="KAJ6978731.1"/>
    </source>
</evidence>
<organism evidence="1 2">
    <name type="scientific">Populus alba x Populus x berolinensis</name>
    <dbReference type="NCBI Taxonomy" id="444605"/>
    <lineage>
        <taxon>Eukaryota</taxon>
        <taxon>Viridiplantae</taxon>
        <taxon>Streptophyta</taxon>
        <taxon>Embryophyta</taxon>
        <taxon>Tracheophyta</taxon>
        <taxon>Spermatophyta</taxon>
        <taxon>Magnoliopsida</taxon>
        <taxon>eudicotyledons</taxon>
        <taxon>Gunneridae</taxon>
        <taxon>Pentapetalae</taxon>
        <taxon>rosids</taxon>
        <taxon>fabids</taxon>
        <taxon>Malpighiales</taxon>
        <taxon>Salicaceae</taxon>
        <taxon>Saliceae</taxon>
        <taxon>Populus</taxon>
    </lineage>
</organism>
<gene>
    <name evidence="1" type="ORF">NC653_027013</name>
</gene>